<dbReference type="EMBL" id="QMEB01000066">
    <property type="protein sequence ID" value="NMG19930.1"/>
    <property type="molecule type" value="Genomic_DNA"/>
</dbReference>
<evidence type="ECO:0000256" key="5">
    <source>
        <dbReference type="ARBA" id="ARBA00022777"/>
    </source>
</evidence>
<protein>
    <recommendedName>
        <fullName evidence="1">non-specific serine/threonine protein kinase</fullName>
        <ecNumber evidence="1">2.7.11.1</ecNumber>
    </recommendedName>
</protein>
<dbReference type="PANTHER" id="PTHR24363">
    <property type="entry name" value="SERINE/THREONINE PROTEIN KINASE"/>
    <property type="match status" value="1"/>
</dbReference>
<dbReference type="Proteomes" id="UP000718564">
    <property type="component" value="Unassembled WGS sequence"/>
</dbReference>
<name>A0ABX1P6C6_9CYAN</name>
<evidence type="ECO:0000256" key="8">
    <source>
        <dbReference type="ARBA" id="ARBA00048679"/>
    </source>
</evidence>
<accession>A0ABX1P6C6</accession>
<dbReference type="PROSITE" id="PS50011">
    <property type="entry name" value="PROTEIN_KINASE_DOM"/>
    <property type="match status" value="1"/>
</dbReference>
<dbReference type="EC" id="2.7.11.1" evidence="1"/>
<dbReference type="CDD" id="cd14014">
    <property type="entry name" value="STKc_PknB_like"/>
    <property type="match status" value="1"/>
</dbReference>
<gene>
    <name evidence="11" type="ORF">DP116_10840</name>
</gene>
<dbReference type="PANTHER" id="PTHR24363:SF0">
    <property type="entry name" value="SERINE_THREONINE KINASE LIKE DOMAIN CONTAINING 1"/>
    <property type="match status" value="1"/>
</dbReference>
<dbReference type="Pfam" id="PF26309">
    <property type="entry name" value="DUF8082"/>
    <property type="match status" value="1"/>
</dbReference>
<keyword evidence="5 11" id="KW-0418">Kinase</keyword>
<evidence type="ECO:0000256" key="7">
    <source>
        <dbReference type="ARBA" id="ARBA00047899"/>
    </source>
</evidence>
<reference evidence="11 12" key="1">
    <citation type="submission" date="2018-06" db="EMBL/GenBank/DDBJ databases">
        <title>Comparative genomics of Brasilonema spp. strains.</title>
        <authorList>
            <person name="Alvarenga D.O."/>
            <person name="Fiore M.F."/>
            <person name="Varani A.M."/>
        </authorList>
    </citation>
    <scope>NUCLEOTIDE SEQUENCE [LARGE SCALE GENOMIC DNA]</scope>
    <source>
        <strain evidence="11 12">SPC951</strain>
    </source>
</reference>
<evidence type="ECO:0000259" key="10">
    <source>
        <dbReference type="PROSITE" id="PS50011"/>
    </source>
</evidence>
<evidence type="ECO:0000256" key="4">
    <source>
        <dbReference type="ARBA" id="ARBA00022741"/>
    </source>
</evidence>
<proteinExistence type="predicted"/>
<dbReference type="SUPFAM" id="SSF56112">
    <property type="entry name" value="Protein kinase-like (PK-like)"/>
    <property type="match status" value="1"/>
</dbReference>
<keyword evidence="2 11" id="KW-0723">Serine/threonine-protein kinase</keyword>
<dbReference type="InterPro" id="IPR058395">
    <property type="entry name" value="DUF8082"/>
</dbReference>
<comment type="caution">
    <text evidence="11">The sequence shown here is derived from an EMBL/GenBank/DDBJ whole genome shotgun (WGS) entry which is preliminary data.</text>
</comment>
<evidence type="ECO:0000313" key="11">
    <source>
        <dbReference type="EMBL" id="NMG19930.1"/>
    </source>
</evidence>
<keyword evidence="4" id="KW-0547">Nucleotide-binding</keyword>
<comment type="catalytic activity">
    <reaction evidence="8">
        <text>L-seryl-[protein] + ATP = O-phospho-L-seryl-[protein] + ADP + H(+)</text>
        <dbReference type="Rhea" id="RHEA:17989"/>
        <dbReference type="Rhea" id="RHEA-COMP:9863"/>
        <dbReference type="Rhea" id="RHEA-COMP:11604"/>
        <dbReference type="ChEBI" id="CHEBI:15378"/>
        <dbReference type="ChEBI" id="CHEBI:29999"/>
        <dbReference type="ChEBI" id="CHEBI:30616"/>
        <dbReference type="ChEBI" id="CHEBI:83421"/>
        <dbReference type="ChEBI" id="CHEBI:456216"/>
        <dbReference type="EC" id="2.7.11.1"/>
    </reaction>
</comment>
<feature type="domain" description="Protein kinase" evidence="10">
    <location>
        <begin position="21"/>
        <end position="289"/>
    </location>
</feature>
<dbReference type="GO" id="GO:0004674">
    <property type="term" value="F:protein serine/threonine kinase activity"/>
    <property type="evidence" value="ECO:0007669"/>
    <property type="project" value="UniProtKB-KW"/>
</dbReference>
<dbReference type="Pfam" id="PF00069">
    <property type="entry name" value="Pkinase"/>
    <property type="match status" value="1"/>
</dbReference>
<evidence type="ECO:0000256" key="1">
    <source>
        <dbReference type="ARBA" id="ARBA00012513"/>
    </source>
</evidence>
<dbReference type="InterPro" id="IPR008266">
    <property type="entry name" value="Tyr_kinase_AS"/>
</dbReference>
<keyword evidence="3" id="KW-0808">Transferase</keyword>
<dbReference type="RefSeq" id="WP_169155192.1">
    <property type="nucleotide sequence ID" value="NZ_CAWPJE010000039.1"/>
</dbReference>
<comment type="catalytic activity">
    <reaction evidence="7">
        <text>L-threonyl-[protein] + ATP = O-phospho-L-threonyl-[protein] + ADP + H(+)</text>
        <dbReference type="Rhea" id="RHEA:46608"/>
        <dbReference type="Rhea" id="RHEA-COMP:11060"/>
        <dbReference type="Rhea" id="RHEA-COMP:11605"/>
        <dbReference type="ChEBI" id="CHEBI:15378"/>
        <dbReference type="ChEBI" id="CHEBI:30013"/>
        <dbReference type="ChEBI" id="CHEBI:30616"/>
        <dbReference type="ChEBI" id="CHEBI:61977"/>
        <dbReference type="ChEBI" id="CHEBI:456216"/>
        <dbReference type="EC" id="2.7.11.1"/>
    </reaction>
</comment>
<keyword evidence="12" id="KW-1185">Reference proteome</keyword>
<organism evidence="11 12">
    <name type="scientific">Brasilonema bromeliae SPC951</name>
    <dbReference type="NCBI Taxonomy" id="385972"/>
    <lineage>
        <taxon>Bacteria</taxon>
        <taxon>Bacillati</taxon>
        <taxon>Cyanobacteriota</taxon>
        <taxon>Cyanophyceae</taxon>
        <taxon>Nostocales</taxon>
        <taxon>Scytonemataceae</taxon>
        <taxon>Brasilonema</taxon>
        <taxon>Bromeliae group (in: Brasilonema)</taxon>
    </lineage>
</organism>
<evidence type="ECO:0000256" key="3">
    <source>
        <dbReference type="ARBA" id="ARBA00022679"/>
    </source>
</evidence>
<feature type="region of interest" description="Disordered" evidence="9">
    <location>
        <begin position="311"/>
        <end position="333"/>
    </location>
</feature>
<dbReference type="InterPro" id="IPR000719">
    <property type="entry name" value="Prot_kinase_dom"/>
</dbReference>
<evidence type="ECO:0000313" key="12">
    <source>
        <dbReference type="Proteomes" id="UP000718564"/>
    </source>
</evidence>
<dbReference type="Gene3D" id="3.30.200.20">
    <property type="entry name" value="Phosphorylase Kinase, domain 1"/>
    <property type="match status" value="1"/>
</dbReference>
<evidence type="ECO:0000256" key="2">
    <source>
        <dbReference type="ARBA" id="ARBA00022527"/>
    </source>
</evidence>
<dbReference type="InterPro" id="IPR011009">
    <property type="entry name" value="Kinase-like_dom_sf"/>
</dbReference>
<keyword evidence="6" id="KW-0067">ATP-binding</keyword>
<dbReference type="PROSITE" id="PS00109">
    <property type="entry name" value="PROTEIN_KINASE_TYR"/>
    <property type="match status" value="1"/>
</dbReference>
<dbReference type="Gene3D" id="1.10.510.10">
    <property type="entry name" value="Transferase(Phosphotransferase) domain 1"/>
    <property type="match status" value="1"/>
</dbReference>
<evidence type="ECO:0000256" key="6">
    <source>
        <dbReference type="ARBA" id="ARBA00022840"/>
    </source>
</evidence>
<sequence length="418" mass="47571">MSQSPIVKAEIPSGTMIDNRYIIQKLLGQGGLGRTYLAFDTRRFNEACVLKEFAPTGSGENALEKCRNLFKREARILHQLEHPQIPRFLACFEGDGRLFLVQEFVDGKTYSLLLRERQDLEESFSENEVIQWLKNLLPILEYVHQHNIIHRDISPDNIMLPDGKNLPVLIDFGVGKQIANLNEDTTPYHMSFVGKMSLVGKVGYAPREQISLGLCSPSSDLYALGVTAVVLLTGRDPSFLMDQYSLEWRWRSYTRVTNDFARVLEKLLADTPKLRYQSSKEVLTDLDRLGQFQVMRQSTVVDLPTTVIEQKSQPTFPTRQPPNQYPETIASSARSSSRQQQFPVIESQPQPQQSSLNPAFIQRCQQQLAYYIGPIASLVVEEILAETPQISPYQFIEFLAREIPDASAALEFRKHLFS</sequence>
<evidence type="ECO:0000256" key="9">
    <source>
        <dbReference type="SAM" id="MobiDB-lite"/>
    </source>
</evidence>